<dbReference type="EMBL" id="JARGEI010000016">
    <property type="protein sequence ID" value="KAJ8717960.1"/>
    <property type="molecule type" value="Genomic_DNA"/>
</dbReference>
<dbReference type="Proteomes" id="UP001231518">
    <property type="component" value="Chromosome 18"/>
</dbReference>
<keyword evidence="3" id="KW-1185">Reference proteome</keyword>
<reference evidence="2" key="1">
    <citation type="submission" date="2023-03" db="EMBL/GenBank/DDBJ databases">
        <title>Chromosome-level genomes of two armyworms, Mythimna separata and Mythimna loreyi, provide insights into the biosynthesis and reception of sex pheromones.</title>
        <authorList>
            <person name="Zhao H."/>
        </authorList>
    </citation>
    <scope>NUCLEOTIDE SEQUENCE</scope>
    <source>
        <strain evidence="2">BeijingLab</strain>
        <tissue evidence="2">Pupa</tissue>
    </source>
</reference>
<organism evidence="2 3">
    <name type="scientific">Mythimna separata</name>
    <name type="common">Oriental armyworm</name>
    <name type="synonym">Pseudaletia separata</name>
    <dbReference type="NCBI Taxonomy" id="271217"/>
    <lineage>
        <taxon>Eukaryota</taxon>
        <taxon>Metazoa</taxon>
        <taxon>Ecdysozoa</taxon>
        <taxon>Arthropoda</taxon>
        <taxon>Hexapoda</taxon>
        <taxon>Insecta</taxon>
        <taxon>Pterygota</taxon>
        <taxon>Neoptera</taxon>
        <taxon>Endopterygota</taxon>
        <taxon>Lepidoptera</taxon>
        <taxon>Glossata</taxon>
        <taxon>Ditrysia</taxon>
        <taxon>Noctuoidea</taxon>
        <taxon>Noctuidae</taxon>
        <taxon>Noctuinae</taxon>
        <taxon>Hadenini</taxon>
        <taxon>Mythimna</taxon>
    </lineage>
</organism>
<name>A0AAD8DSI4_MYTSE</name>
<dbReference type="Pfam" id="PF03392">
    <property type="entry name" value="OS-D"/>
    <property type="match status" value="1"/>
</dbReference>
<sequence>MYYSLKNSLITMKLLIVLALVAAALARPDDSHYDEKYDNFNIDEVITNERLLKNYAHCLIGDGKCTPEGNEFKKLLPEATKSNCGKCTDKQKVHVAKAIKAIKEKLPTEYETLRSQIDPEGAHAEDINKYVAKYAP</sequence>
<evidence type="ECO:0000313" key="2">
    <source>
        <dbReference type="EMBL" id="KAJ8717960.1"/>
    </source>
</evidence>
<dbReference type="SUPFAM" id="SSF100910">
    <property type="entry name" value="Chemosensory protein Csp2"/>
    <property type="match status" value="1"/>
</dbReference>
<feature type="signal peptide" evidence="1">
    <location>
        <begin position="1"/>
        <end position="26"/>
    </location>
</feature>
<dbReference type="PANTHER" id="PTHR11257">
    <property type="entry name" value="CHEMOSENSORY PROTEIN-RELATED"/>
    <property type="match status" value="1"/>
</dbReference>
<dbReference type="InterPro" id="IPR005055">
    <property type="entry name" value="A10/PebIII"/>
</dbReference>
<evidence type="ECO:0000256" key="1">
    <source>
        <dbReference type="SAM" id="SignalP"/>
    </source>
</evidence>
<protein>
    <submittedName>
        <fullName evidence="2">Uncharacterized protein</fullName>
    </submittedName>
</protein>
<feature type="chain" id="PRO_5042290140" evidence="1">
    <location>
        <begin position="27"/>
        <end position="136"/>
    </location>
</feature>
<dbReference type="AlphaFoldDB" id="A0AAD8DSI4"/>
<proteinExistence type="predicted"/>
<comment type="caution">
    <text evidence="2">The sequence shown here is derived from an EMBL/GenBank/DDBJ whole genome shotgun (WGS) entry which is preliminary data.</text>
</comment>
<gene>
    <name evidence="2" type="ORF">PYW07_005890</name>
</gene>
<dbReference type="InterPro" id="IPR036682">
    <property type="entry name" value="OS_D_A10/PebIII_sf"/>
</dbReference>
<dbReference type="Gene3D" id="1.10.2080.10">
    <property type="entry name" value="Insect odorant-binding protein A10/Ejaculatory bulb-specific protein 3"/>
    <property type="match status" value="1"/>
</dbReference>
<dbReference type="PANTHER" id="PTHR11257:SF13">
    <property type="entry name" value="GEO07322P1"/>
    <property type="match status" value="1"/>
</dbReference>
<evidence type="ECO:0000313" key="3">
    <source>
        <dbReference type="Proteomes" id="UP001231518"/>
    </source>
</evidence>
<keyword evidence="1" id="KW-0732">Signal</keyword>
<accession>A0AAD8DSI4</accession>